<reference evidence="2 3" key="1">
    <citation type="submission" date="2016-07" db="EMBL/GenBank/DDBJ databases">
        <title>Characterization of isolates of Eisenbergiella tayi derived from blood cultures, using whole genome sequencing.</title>
        <authorList>
            <person name="Burdz T."/>
            <person name="Wiebe D."/>
            <person name="Huynh C."/>
            <person name="Bernard K."/>
        </authorList>
    </citation>
    <scope>NUCLEOTIDE SEQUENCE [LARGE SCALE GENOMIC DNA]</scope>
    <source>
        <strain evidence="2 3">NML 110608</strain>
    </source>
</reference>
<evidence type="ECO:0000256" key="1">
    <source>
        <dbReference type="SAM" id="Phobius"/>
    </source>
</evidence>
<dbReference type="PROSITE" id="PS51257">
    <property type="entry name" value="PROKAR_LIPOPROTEIN"/>
    <property type="match status" value="1"/>
</dbReference>
<keyword evidence="1" id="KW-1133">Transmembrane helix</keyword>
<protein>
    <submittedName>
        <fullName evidence="2">Uncharacterized protein</fullName>
    </submittedName>
</protein>
<feature type="transmembrane region" description="Helical" evidence="1">
    <location>
        <begin position="12"/>
        <end position="30"/>
    </location>
</feature>
<dbReference type="AlphaFoldDB" id="A0A1E3AB56"/>
<gene>
    <name evidence="2" type="ORF">BEI61_01883</name>
</gene>
<dbReference type="Proteomes" id="UP000094067">
    <property type="component" value="Unassembled WGS sequence"/>
</dbReference>
<keyword evidence="1" id="KW-0472">Membrane</keyword>
<evidence type="ECO:0000313" key="3">
    <source>
        <dbReference type="Proteomes" id="UP000094067"/>
    </source>
</evidence>
<organism evidence="2 3">
    <name type="scientific">Eisenbergiella tayi</name>
    <dbReference type="NCBI Taxonomy" id="1432052"/>
    <lineage>
        <taxon>Bacteria</taxon>
        <taxon>Bacillati</taxon>
        <taxon>Bacillota</taxon>
        <taxon>Clostridia</taxon>
        <taxon>Lachnospirales</taxon>
        <taxon>Lachnospiraceae</taxon>
        <taxon>Eisenbergiella</taxon>
    </lineage>
</organism>
<evidence type="ECO:0000313" key="2">
    <source>
        <dbReference type="EMBL" id="ODM05994.1"/>
    </source>
</evidence>
<accession>A0A1E3AB56</accession>
<name>A0A1E3AB56_9FIRM</name>
<sequence>MENRAYEKDNIGLCEAFCYFGGIAFVAIGLSCRGEFLQCFYYYAMQFVQEWVDGEKCLKSKYIGYEYVFAKMLKNETITIQYDFRYILDQVDGGDFCQINEAAFAEYWIQIYWLL</sequence>
<proteinExistence type="predicted"/>
<dbReference type="EMBL" id="MCGH01000002">
    <property type="protein sequence ID" value="ODM05994.1"/>
    <property type="molecule type" value="Genomic_DNA"/>
</dbReference>
<dbReference type="PATRIC" id="fig|1432052.4.peg.2100"/>
<comment type="caution">
    <text evidence="2">The sequence shown here is derived from an EMBL/GenBank/DDBJ whole genome shotgun (WGS) entry which is preliminary data.</text>
</comment>
<keyword evidence="1" id="KW-0812">Transmembrane</keyword>